<name>A0A2U9PRB9_MYCSE</name>
<dbReference type="Proteomes" id="UP000011200">
    <property type="component" value="Chromosome"/>
</dbReference>
<proteinExistence type="predicted"/>
<reference evidence="1 2" key="1">
    <citation type="journal article" date="2013" name="Genome Announc.">
        <title>Draft genome sequence of MKD8, a conjugal recipient Mycobacterium smegmatis strain.</title>
        <authorList>
            <person name="Gray T.A."/>
            <person name="Palumbo M.J."/>
            <person name="Derbyshire K.M."/>
        </authorList>
    </citation>
    <scope>NUCLEOTIDE SEQUENCE [LARGE SCALE GENOMIC DNA]</scope>
    <source>
        <strain evidence="1 2">MKD8</strain>
    </source>
</reference>
<dbReference type="InterPro" id="IPR036689">
    <property type="entry name" value="ESAT-6-like_sf"/>
</dbReference>
<dbReference type="EMBL" id="CP027541">
    <property type="protein sequence ID" value="AWT54330.1"/>
    <property type="molecule type" value="Genomic_DNA"/>
</dbReference>
<accession>A0A2U9PRB9</accession>
<evidence type="ECO:0000313" key="1">
    <source>
        <dbReference type="EMBL" id="AWT54330.1"/>
    </source>
</evidence>
<evidence type="ECO:0008006" key="3">
    <source>
        <dbReference type="Google" id="ProtNLM"/>
    </source>
</evidence>
<organism evidence="1 2">
    <name type="scientific">Mycolicibacterium smegmatis (strain MKD8)</name>
    <name type="common">Mycobacterium smegmatis</name>
    <dbReference type="NCBI Taxonomy" id="1214915"/>
    <lineage>
        <taxon>Bacteria</taxon>
        <taxon>Bacillati</taxon>
        <taxon>Actinomycetota</taxon>
        <taxon>Actinomycetes</taxon>
        <taxon>Mycobacteriales</taxon>
        <taxon>Mycobacteriaceae</taxon>
        <taxon>Mycolicibacterium</taxon>
    </lineage>
</organism>
<sequence>MGKVLNAGIEALYATAVEVEGHAEAVLTGHSQSDARIESAETGLKGVSARALGLKTTSWRQRTAVLGGAVAGYAEALRTSGGGFADMEDLHAAALDRLRPQEPTP</sequence>
<dbReference type="Gene3D" id="1.10.287.1060">
    <property type="entry name" value="ESAT-6-like"/>
    <property type="match status" value="1"/>
</dbReference>
<protein>
    <recommendedName>
        <fullName evidence="3">ESX-1 secretion-associated protein EspC</fullName>
    </recommendedName>
</protein>
<dbReference type="SUPFAM" id="SSF140453">
    <property type="entry name" value="EsxAB dimer-like"/>
    <property type="match status" value="1"/>
</dbReference>
<evidence type="ECO:0000313" key="2">
    <source>
        <dbReference type="Proteomes" id="UP000011200"/>
    </source>
</evidence>
<dbReference type="RefSeq" id="WP_003894797.1">
    <property type="nucleotide sequence ID" value="NZ_CP027541.1"/>
</dbReference>
<dbReference type="AlphaFoldDB" id="A0A2U9PRB9"/>
<reference evidence="2" key="2">
    <citation type="submission" date="2018-03" db="EMBL/GenBank/DDBJ databases">
        <authorList>
            <person name="Derbyshire K."/>
            <person name="Gray T.A."/>
            <person name="Champion M."/>
        </authorList>
    </citation>
    <scope>NUCLEOTIDE SEQUENCE [LARGE SCALE GENOMIC DNA]</scope>
    <source>
        <strain evidence="2">MKD8</strain>
    </source>
</reference>
<gene>
    <name evidence="1" type="ORF">D806_033580</name>
</gene>